<dbReference type="AlphaFoldDB" id="A0A4C1XPS8"/>
<protein>
    <submittedName>
        <fullName evidence="1">Uncharacterized protein</fullName>
    </submittedName>
</protein>
<evidence type="ECO:0000313" key="2">
    <source>
        <dbReference type="Proteomes" id="UP000299102"/>
    </source>
</evidence>
<reference evidence="1 2" key="1">
    <citation type="journal article" date="2019" name="Commun. Biol.">
        <title>The bagworm genome reveals a unique fibroin gene that provides high tensile strength.</title>
        <authorList>
            <person name="Kono N."/>
            <person name="Nakamura H."/>
            <person name="Ohtoshi R."/>
            <person name="Tomita M."/>
            <person name="Numata K."/>
            <person name="Arakawa K."/>
        </authorList>
    </citation>
    <scope>NUCLEOTIDE SEQUENCE [LARGE SCALE GENOMIC DNA]</scope>
</reference>
<proteinExistence type="predicted"/>
<comment type="caution">
    <text evidence="1">The sequence shown here is derived from an EMBL/GenBank/DDBJ whole genome shotgun (WGS) entry which is preliminary data.</text>
</comment>
<organism evidence="1 2">
    <name type="scientific">Eumeta variegata</name>
    <name type="common">Bagworm moth</name>
    <name type="synonym">Eumeta japonica</name>
    <dbReference type="NCBI Taxonomy" id="151549"/>
    <lineage>
        <taxon>Eukaryota</taxon>
        <taxon>Metazoa</taxon>
        <taxon>Ecdysozoa</taxon>
        <taxon>Arthropoda</taxon>
        <taxon>Hexapoda</taxon>
        <taxon>Insecta</taxon>
        <taxon>Pterygota</taxon>
        <taxon>Neoptera</taxon>
        <taxon>Endopterygota</taxon>
        <taxon>Lepidoptera</taxon>
        <taxon>Glossata</taxon>
        <taxon>Ditrysia</taxon>
        <taxon>Tineoidea</taxon>
        <taxon>Psychidae</taxon>
        <taxon>Oiketicinae</taxon>
        <taxon>Eumeta</taxon>
    </lineage>
</organism>
<dbReference type="Proteomes" id="UP000299102">
    <property type="component" value="Unassembled WGS sequence"/>
</dbReference>
<dbReference type="EMBL" id="BGZK01000921">
    <property type="protein sequence ID" value="GBP65160.1"/>
    <property type="molecule type" value="Genomic_DNA"/>
</dbReference>
<name>A0A4C1XPS8_EUMVA</name>
<gene>
    <name evidence="1" type="ORF">EVAR_48637_1</name>
</gene>
<evidence type="ECO:0000313" key="1">
    <source>
        <dbReference type="EMBL" id="GBP65160.1"/>
    </source>
</evidence>
<accession>A0A4C1XPS8</accession>
<sequence length="90" mass="10400">MPYSLDFYNSFTESDTRGCRRRVTCPMGDFLRHRLGIGVRGWKRQMGRHVYSVAKGKNVVGEVVGNQLLSEEAHWDEIPRCRSIAWMLPS</sequence>
<keyword evidence="2" id="KW-1185">Reference proteome</keyword>